<gene>
    <name evidence="2" type="ORF">GAYE_SCF68G6937</name>
</gene>
<dbReference type="EMBL" id="JANCYU010000073">
    <property type="protein sequence ID" value="KAK4528988.1"/>
    <property type="molecule type" value="Genomic_DNA"/>
</dbReference>
<sequence length="365" mass="43264">MWTKRPTVPLATREAEWKQLLLAVEPSVERGVNLGVYTFKQALEEYEKALDEWFYHKKDKLQQLLEPDRNRQWNDRFSESIKYSASELDFPDWTLLIQEQLESSSQNAATLLPNLDLFTQHNVLYYRKRVFKVLKEAFMEVFVSQVESRCRKLFGPFSNTMDKKISKVLFEYRQQAEEKLHKLENQLVQLNQTVVETTQKTQTRGESSEANIVWVDITGIVELFWKKWKPCLNNREAVLCSILDSGFPTVISTGLLNRLMLEFPCQGLVWKAQDSLLQYGRLEKLLFFFTQVDPLANRRLLEWLQDTVYLLCCLSDDQLYQLFTHLEALHEHLWKCRENGKWDKRVEHLLKLYSSLLRKNKARND</sequence>
<keyword evidence="1" id="KW-0175">Coiled coil</keyword>
<reference evidence="2 3" key="1">
    <citation type="submission" date="2022-07" db="EMBL/GenBank/DDBJ databases">
        <title>Genome-wide signatures of adaptation to extreme environments.</title>
        <authorList>
            <person name="Cho C.H."/>
            <person name="Yoon H.S."/>
        </authorList>
    </citation>
    <scope>NUCLEOTIDE SEQUENCE [LARGE SCALE GENOMIC DNA]</scope>
    <source>
        <strain evidence="2 3">108.79 E11</strain>
    </source>
</reference>
<name>A0AAV9IP12_9RHOD</name>
<dbReference type="AlphaFoldDB" id="A0AAV9IP12"/>
<keyword evidence="3" id="KW-1185">Reference proteome</keyword>
<evidence type="ECO:0000256" key="1">
    <source>
        <dbReference type="SAM" id="Coils"/>
    </source>
</evidence>
<dbReference type="Proteomes" id="UP001300502">
    <property type="component" value="Unassembled WGS sequence"/>
</dbReference>
<comment type="caution">
    <text evidence="2">The sequence shown here is derived from an EMBL/GenBank/DDBJ whole genome shotgun (WGS) entry which is preliminary data.</text>
</comment>
<organism evidence="2 3">
    <name type="scientific">Galdieria yellowstonensis</name>
    <dbReference type="NCBI Taxonomy" id="3028027"/>
    <lineage>
        <taxon>Eukaryota</taxon>
        <taxon>Rhodophyta</taxon>
        <taxon>Bangiophyceae</taxon>
        <taxon>Galdieriales</taxon>
        <taxon>Galdieriaceae</taxon>
        <taxon>Galdieria</taxon>
    </lineage>
</organism>
<feature type="coiled-coil region" evidence="1">
    <location>
        <begin position="166"/>
        <end position="200"/>
    </location>
</feature>
<evidence type="ECO:0000313" key="2">
    <source>
        <dbReference type="EMBL" id="KAK4528988.1"/>
    </source>
</evidence>
<evidence type="ECO:0000313" key="3">
    <source>
        <dbReference type="Proteomes" id="UP001300502"/>
    </source>
</evidence>
<accession>A0AAV9IP12</accession>
<protein>
    <submittedName>
        <fullName evidence="2">Uncharacterized protein</fullName>
    </submittedName>
</protein>
<proteinExistence type="predicted"/>